<organism evidence="5 6">
    <name type="scientific">Micromonospora phaseoli</name>
    <dbReference type="NCBI Taxonomy" id="1144548"/>
    <lineage>
        <taxon>Bacteria</taxon>
        <taxon>Bacillati</taxon>
        <taxon>Actinomycetota</taxon>
        <taxon>Actinomycetes</taxon>
        <taxon>Micromonosporales</taxon>
        <taxon>Micromonosporaceae</taxon>
        <taxon>Micromonospora</taxon>
    </lineage>
</organism>
<dbReference type="Proteomes" id="UP000198707">
    <property type="component" value="Unassembled WGS sequence"/>
</dbReference>
<dbReference type="PANTHER" id="PTHR30146:SF153">
    <property type="entry name" value="LACTOSE OPERON REPRESSOR"/>
    <property type="match status" value="1"/>
</dbReference>
<feature type="non-terminal residue" evidence="5">
    <location>
        <position position="103"/>
    </location>
</feature>
<reference evidence="6" key="1">
    <citation type="submission" date="2016-10" db="EMBL/GenBank/DDBJ databases">
        <authorList>
            <person name="Varghese N."/>
            <person name="Submissions S."/>
        </authorList>
    </citation>
    <scope>NUCLEOTIDE SEQUENCE [LARGE SCALE GENOMIC DNA]</scope>
    <source>
        <strain evidence="6">CGMCC 4.7038</strain>
    </source>
</reference>
<evidence type="ECO:0000259" key="4">
    <source>
        <dbReference type="PROSITE" id="PS50932"/>
    </source>
</evidence>
<dbReference type="GO" id="GO:0003700">
    <property type="term" value="F:DNA-binding transcription factor activity"/>
    <property type="evidence" value="ECO:0007669"/>
    <property type="project" value="TreeGrafter"/>
</dbReference>
<feature type="domain" description="HTH lacI-type" evidence="4">
    <location>
        <begin position="9"/>
        <end position="63"/>
    </location>
</feature>
<keyword evidence="1" id="KW-0805">Transcription regulation</keyword>
<dbReference type="SUPFAM" id="SSF47413">
    <property type="entry name" value="lambda repressor-like DNA-binding domains"/>
    <property type="match status" value="1"/>
</dbReference>
<evidence type="ECO:0000313" key="6">
    <source>
        <dbReference type="Proteomes" id="UP000198707"/>
    </source>
</evidence>
<dbReference type="CDD" id="cd01392">
    <property type="entry name" value="HTH_LacI"/>
    <property type="match status" value="1"/>
</dbReference>
<evidence type="ECO:0000313" key="5">
    <source>
        <dbReference type="EMBL" id="SEI60902.1"/>
    </source>
</evidence>
<dbReference type="OrthoDB" id="3227375at2"/>
<dbReference type="GO" id="GO:0000976">
    <property type="term" value="F:transcription cis-regulatory region binding"/>
    <property type="evidence" value="ECO:0007669"/>
    <property type="project" value="TreeGrafter"/>
</dbReference>
<dbReference type="AlphaFoldDB" id="A0A1H6SBW5"/>
<keyword evidence="6" id="KW-1185">Reference proteome</keyword>
<name>A0A1H6SBW5_9ACTN</name>
<evidence type="ECO:0000256" key="2">
    <source>
        <dbReference type="ARBA" id="ARBA00023125"/>
    </source>
</evidence>
<keyword evidence="2" id="KW-0238">DNA-binding</keyword>
<dbReference type="InterPro" id="IPR010982">
    <property type="entry name" value="Lambda_DNA-bd_dom_sf"/>
</dbReference>
<dbReference type="PROSITE" id="PS50932">
    <property type="entry name" value="HTH_LACI_2"/>
    <property type="match status" value="1"/>
</dbReference>
<dbReference type="Gene3D" id="1.10.260.40">
    <property type="entry name" value="lambda repressor-like DNA-binding domains"/>
    <property type="match status" value="1"/>
</dbReference>
<proteinExistence type="predicted"/>
<evidence type="ECO:0000256" key="3">
    <source>
        <dbReference type="ARBA" id="ARBA00023163"/>
    </source>
</evidence>
<gene>
    <name evidence="5" type="ORF">SAMN05443287_101478</name>
</gene>
<accession>A0A1H6SBW5</accession>
<evidence type="ECO:0000256" key="1">
    <source>
        <dbReference type="ARBA" id="ARBA00023015"/>
    </source>
</evidence>
<dbReference type="PANTHER" id="PTHR30146">
    <property type="entry name" value="LACI-RELATED TRANSCRIPTIONAL REPRESSOR"/>
    <property type="match status" value="1"/>
</dbReference>
<dbReference type="PRINTS" id="PR00036">
    <property type="entry name" value="HTHLACI"/>
</dbReference>
<dbReference type="InterPro" id="IPR000843">
    <property type="entry name" value="HTH_LacI"/>
</dbReference>
<dbReference type="SMART" id="SM00354">
    <property type="entry name" value="HTH_LACI"/>
    <property type="match status" value="1"/>
</dbReference>
<dbReference type="STRING" id="1144548.SAMN05443287_101478"/>
<dbReference type="EMBL" id="FNYV01000001">
    <property type="protein sequence ID" value="SEI60902.1"/>
    <property type="molecule type" value="Genomic_DNA"/>
</dbReference>
<sequence length="103" mass="11143">MATNDNRTVTIAAIARLAGVSVPTVSRVINGRSDVAPQTRERVEELLTRHGYRRRPPSMRASSGLVDLVFNDLDSPWAVEIIRGVEDVAHASGVGTVVSAIHR</sequence>
<protein>
    <submittedName>
        <fullName evidence="5">LacI family transcriptional regulator</fullName>
    </submittedName>
</protein>
<dbReference type="Pfam" id="PF00356">
    <property type="entry name" value="LacI"/>
    <property type="match status" value="1"/>
</dbReference>
<keyword evidence="3" id="KW-0804">Transcription</keyword>
<dbReference type="RefSeq" id="WP_139217899.1">
    <property type="nucleotide sequence ID" value="NZ_FNYV01000001.1"/>
</dbReference>